<dbReference type="InterPro" id="IPR040044">
    <property type="entry name" value="SRR1L"/>
</dbReference>
<dbReference type="GO" id="GO:0005737">
    <property type="term" value="C:cytoplasm"/>
    <property type="evidence" value="ECO:0007669"/>
    <property type="project" value="TreeGrafter"/>
</dbReference>
<organism evidence="4">
    <name type="scientific">Anopheles darlingi</name>
    <name type="common">Mosquito</name>
    <dbReference type="NCBI Taxonomy" id="43151"/>
    <lineage>
        <taxon>Eukaryota</taxon>
        <taxon>Metazoa</taxon>
        <taxon>Ecdysozoa</taxon>
        <taxon>Arthropoda</taxon>
        <taxon>Hexapoda</taxon>
        <taxon>Insecta</taxon>
        <taxon>Pterygota</taxon>
        <taxon>Neoptera</taxon>
        <taxon>Endopterygota</taxon>
        <taxon>Diptera</taxon>
        <taxon>Nematocera</taxon>
        <taxon>Culicoidea</taxon>
        <taxon>Culicidae</taxon>
        <taxon>Anophelinae</taxon>
        <taxon>Anopheles</taxon>
    </lineage>
</organism>
<comment type="similarity">
    <text evidence="1">Belongs to the SRR1 family.</text>
</comment>
<dbReference type="AlphaFoldDB" id="A0A2M4CYT7"/>
<protein>
    <recommendedName>
        <fullName evidence="3">SRR1-like domain-containing protein</fullName>
    </recommendedName>
</protein>
<feature type="compositionally biased region" description="Basic residues" evidence="2">
    <location>
        <begin position="28"/>
        <end position="43"/>
    </location>
</feature>
<feature type="region of interest" description="Disordered" evidence="2">
    <location>
        <begin position="28"/>
        <end position="52"/>
    </location>
</feature>
<reference evidence="4" key="1">
    <citation type="submission" date="2018-01" db="EMBL/GenBank/DDBJ databases">
        <title>An insight into the sialome of Amazonian anophelines.</title>
        <authorList>
            <person name="Ribeiro J.M."/>
            <person name="Scarpassa V."/>
            <person name="Calvo E."/>
        </authorList>
    </citation>
    <scope>NUCLEOTIDE SEQUENCE</scope>
</reference>
<dbReference type="EMBL" id="GGFL01006257">
    <property type="protein sequence ID" value="MBW70435.1"/>
    <property type="molecule type" value="Transcribed_RNA"/>
</dbReference>
<sequence length="297" mass="33455">MRASSNKSAKEPPGVEITDDFKLVVTKKGQHRRKTRAPLKKPLHSAIGGESDTKPGLCRDTVISQLHAAETDLLQSGYFAECLEIAEPILSNVQQIVCLGLGKFSECSIARYQLAFLRCLRDKLPLPAGLAAQFFDPLFGRTEVEVLQTLGETVLTENVEGKYRADCKTLFYLPHCPKQLVNNLLWKNWQPQQITNIVLICNSFASVVNNHPHRLLSRNAGYILRAADIFKELPLRNTFRFSDIFNDTSLHYLASVSTGKEEAPANLWENCEEPTYEEDDLELVSQQLIERLVVDLN</sequence>
<evidence type="ECO:0000259" key="3">
    <source>
        <dbReference type="Pfam" id="PF07985"/>
    </source>
</evidence>
<dbReference type="PANTHER" id="PTHR28626">
    <property type="entry name" value="SRR1-LIKE PROTEIN"/>
    <property type="match status" value="1"/>
</dbReference>
<dbReference type="InterPro" id="IPR012942">
    <property type="entry name" value="SRR1-like"/>
</dbReference>
<dbReference type="Pfam" id="PF07985">
    <property type="entry name" value="SRR1"/>
    <property type="match status" value="1"/>
</dbReference>
<dbReference type="VEuPathDB" id="VectorBase:ADAC002146"/>
<evidence type="ECO:0000256" key="1">
    <source>
        <dbReference type="ARBA" id="ARBA00009856"/>
    </source>
</evidence>
<dbReference type="GO" id="GO:0005634">
    <property type="term" value="C:nucleus"/>
    <property type="evidence" value="ECO:0007669"/>
    <property type="project" value="TreeGrafter"/>
</dbReference>
<dbReference type="PANTHER" id="PTHR28626:SF3">
    <property type="entry name" value="SRR1-LIKE PROTEIN"/>
    <property type="match status" value="1"/>
</dbReference>
<name>A0A2M4CYT7_ANODA</name>
<dbReference type="VEuPathDB" id="VectorBase:ADAR2_010747"/>
<accession>A0A2M4CYT7</accession>
<evidence type="ECO:0000313" key="4">
    <source>
        <dbReference type="EMBL" id="MBW70435.1"/>
    </source>
</evidence>
<proteinExistence type="inferred from homology"/>
<feature type="domain" description="SRR1-like" evidence="3">
    <location>
        <begin position="90"/>
        <end position="252"/>
    </location>
</feature>
<evidence type="ECO:0000256" key="2">
    <source>
        <dbReference type="SAM" id="MobiDB-lite"/>
    </source>
</evidence>